<organism evidence="1">
    <name type="scientific">Aegilops tauschii</name>
    <name type="common">Tausch's goatgrass</name>
    <name type="synonym">Aegilops squarrosa</name>
    <dbReference type="NCBI Taxonomy" id="37682"/>
    <lineage>
        <taxon>Eukaryota</taxon>
        <taxon>Viridiplantae</taxon>
        <taxon>Streptophyta</taxon>
        <taxon>Embryophyta</taxon>
        <taxon>Tracheophyta</taxon>
        <taxon>Spermatophyta</taxon>
        <taxon>Magnoliopsida</taxon>
        <taxon>Liliopsida</taxon>
        <taxon>Poales</taxon>
        <taxon>Poaceae</taxon>
        <taxon>BOP clade</taxon>
        <taxon>Pooideae</taxon>
        <taxon>Triticodae</taxon>
        <taxon>Triticeae</taxon>
        <taxon>Triticinae</taxon>
        <taxon>Aegilops</taxon>
    </lineage>
</organism>
<sequence length="327" mass="36143">MDAPAACEIERLPEDLLMHVISLTSPADAFPATAGSRASHAAADSDTVWFSQAADIGHVNILEICAKIQRNMLSQNTTYVAYMVFKLGPRFYSFDFPFQEASFGIAGSQSTRQVCLQGYVEDGDGADVPPRKHIVPSSYHIYNHDSVPPQKNVVFPHKKADGWMEVELGEFHNEGGDGEVSISLTETTKPKSGLIVWGIVIRSKQQKKKQKEEVSNKGQKYKAPQDQCVAAYWIRTLVSPEDDKGAVQMVARALAAGDRARLIVLDEDDEDKTAGATVMEEKKMATPLATGEKNRPSYTYSTTPANHLKSFMVPYEKQHVKWCCAQT</sequence>
<reference evidence="1" key="1">
    <citation type="submission" date="2015-06" db="UniProtKB">
        <authorList>
            <consortium name="EnsemblPlants"/>
        </authorList>
    </citation>
    <scope>IDENTIFICATION</scope>
</reference>
<protein>
    <recommendedName>
        <fullName evidence="2">F-box domain-containing protein</fullName>
    </recommendedName>
</protein>
<accession>M8C279</accession>
<proteinExistence type="predicted"/>
<evidence type="ECO:0008006" key="2">
    <source>
        <dbReference type="Google" id="ProtNLM"/>
    </source>
</evidence>
<dbReference type="PANTHER" id="PTHR32278:SF133">
    <property type="entry name" value="F-BOX DOMAIN-CONTAINING PROTEIN"/>
    <property type="match status" value="1"/>
</dbReference>
<evidence type="ECO:0000313" key="1">
    <source>
        <dbReference type="EnsemblPlants" id="EMT28163"/>
    </source>
</evidence>
<name>M8C279_AEGTA</name>
<dbReference type="InterPro" id="IPR025886">
    <property type="entry name" value="PP2-like"/>
</dbReference>
<dbReference type="EnsemblPlants" id="EMT28163">
    <property type="protein sequence ID" value="EMT28163"/>
    <property type="gene ID" value="F775_23000"/>
</dbReference>
<dbReference type="PANTHER" id="PTHR32278">
    <property type="entry name" value="F-BOX DOMAIN-CONTAINING PROTEIN"/>
    <property type="match status" value="1"/>
</dbReference>
<dbReference type="AlphaFoldDB" id="M8C279"/>
<dbReference type="Pfam" id="PF14299">
    <property type="entry name" value="PP2"/>
    <property type="match status" value="1"/>
</dbReference>